<dbReference type="Proteomes" id="UP000053815">
    <property type="component" value="Unassembled WGS sequence"/>
</dbReference>
<dbReference type="GO" id="GO:0003743">
    <property type="term" value="F:translation initiation factor activity"/>
    <property type="evidence" value="ECO:0007669"/>
    <property type="project" value="UniProtKB-KW"/>
</dbReference>
<evidence type="ECO:0000259" key="9">
    <source>
        <dbReference type="PROSITE" id="PS51366"/>
    </source>
</evidence>
<name>A0A0C9M4W0_9FUNG</name>
<feature type="compositionally biased region" description="Polar residues" evidence="8">
    <location>
        <begin position="1065"/>
        <end position="1081"/>
    </location>
</feature>
<feature type="compositionally biased region" description="Basic and acidic residues" evidence="8">
    <location>
        <begin position="462"/>
        <end position="488"/>
    </location>
</feature>
<feature type="compositionally biased region" description="Low complexity" evidence="8">
    <location>
        <begin position="518"/>
        <end position="530"/>
    </location>
</feature>
<dbReference type="InterPro" id="IPR003891">
    <property type="entry name" value="Initiation_fac_eIF4g_MI"/>
</dbReference>
<feature type="compositionally biased region" description="Low complexity" evidence="8">
    <location>
        <begin position="35"/>
        <end position="47"/>
    </location>
</feature>
<dbReference type="PANTHER" id="PTHR23253">
    <property type="entry name" value="EUKARYOTIC TRANSLATION INITIATION FACTOR 4 GAMMA"/>
    <property type="match status" value="1"/>
</dbReference>
<dbReference type="SUPFAM" id="SSF48371">
    <property type="entry name" value="ARM repeat"/>
    <property type="match status" value="2"/>
</dbReference>
<feature type="region of interest" description="Disordered" evidence="8">
    <location>
        <begin position="1"/>
        <end position="188"/>
    </location>
</feature>
<feature type="compositionally biased region" description="Basic and acidic residues" evidence="8">
    <location>
        <begin position="1000"/>
        <end position="1015"/>
    </location>
</feature>
<proteinExistence type="inferred from homology"/>
<feature type="compositionally biased region" description="Polar residues" evidence="8">
    <location>
        <begin position="1"/>
        <end position="15"/>
    </location>
</feature>
<feature type="compositionally biased region" description="Low complexity" evidence="8">
    <location>
        <begin position="1112"/>
        <end position="1124"/>
    </location>
</feature>
<organism evidence="10">
    <name type="scientific">Mucor ambiguus</name>
    <dbReference type="NCBI Taxonomy" id="91626"/>
    <lineage>
        <taxon>Eukaryota</taxon>
        <taxon>Fungi</taxon>
        <taxon>Fungi incertae sedis</taxon>
        <taxon>Mucoromycota</taxon>
        <taxon>Mucoromycotina</taxon>
        <taxon>Mucoromycetes</taxon>
        <taxon>Mucorales</taxon>
        <taxon>Mucorineae</taxon>
        <taxon>Mucoraceae</taxon>
        <taxon>Mucor</taxon>
    </lineage>
</organism>
<keyword evidence="4" id="KW-0396">Initiation factor</keyword>
<dbReference type="GO" id="GO:0003729">
    <property type="term" value="F:mRNA binding"/>
    <property type="evidence" value="ECO:0007669"/>
    <property type="project" value="TreeGrafter"/>
</dbReference>
<evidence type="ECO:0000256" key="5">
    <source>
        <dbReference type="ARBA" id="ARBA00022553"/>
    </source>
</evidence>
<dbReference type="InterPro" id="IPR036211">
    <property type="entry name" value="eIF4G_eIF4E-bd_sf"/>
</dbReference>
<evidence type="ECO:0000313" key="10">
    <source>
        <dbReference type="EMBL" id="GAN01379.1"/>
    </source>
</evidence>
<keyword evidence="7" id="KW-0648">Protein biosynthesis</keyword>
<dbReference type="InterPro" id="IPR003890">
    <property type="entry name" value="MIF4G-like_typ-3"/>
</dbReference>
<feature type="compositionally biased region" description="Polar residues" evidence="8">
    <location>
        <begin position="121"/>
        <end position="133"/>
    </location>
</feature>
<feature type="compositionally biased region" description="Polar residues" evidence="8">
    <location>
        <begin position="159"/>
        <end position="176"/>
    </location>
</feature>
<evidence type="ECO:0000256" key="7">
    <source>
        <dbReference type="ARBA" id="ARBA00022917"/>
    </source>
</evidence>
<dbReference type="FunFam" id="1.25.40.180:FF:000020">
    <property type="entry name" value="Eukaryotic translation initiation factor subunit"/>
    <property type="match status" value="1"/>
</dbReference>
<evidence type="ECO:0000313" key="11">
    <source>
        <dbReference type="Proteomes" id="UP000053815"/>
    </source>
</evidence>
<evidence type="ECO:0000256" key="6">
    <source>
        <dbReference type="ARBA" id="ARBA00022884"/>
    </source>
</evidence>
<feature type="region of interest" description="Disordered" evidence="8">
    <location>
        <begin position="587"/>
        <end position="697"/>
    </location>
</feature>
<dbReference type="Pfam" id="PF12152">
    <property type="entry name" value="eIF_4G1"/>
    <property type="match status" value="1"/>
</dbReference>
<gene>
    <name evidence="10" type="ORF">MAM1_0007c00812</name>
</gene>
<evidence type="ECO:0000256" key="8">
    <source>
        <dbReference type="SAM" id="MobiDB-lite"/>
    </source>
</evidence>
<dbReference type="InterPro" id="IPR022745">
    <property type="entry name" value="eIF4G1_eIF4E-bd"/>
</dbReference>
<dbReference type="GO" id="GO:0010494">
    <property type="term" value="C:cytoplasmic stress granule"/>
    <property type="evidence" value="ECO:0007669"/>
    <property type="project" value="UniProtKB-ARBA"/>
</dbReference>
<keyword evidence="3" id="KW-0963">Cytoplasm</keyword>
<feature type="region of interest" description="Disordered" evidence="8">
    <location>
        <begin position="515"/>
        <end position="542"/>
    </location>
</feature>
<dbReference type="OrthoDB" id="514777at2759"/>
<evidence type="ECO:0000256" key="3">
    <source>
        <dbReference type="ARBA" id="ARBA00022490"/>
    </source>
</evidence>
<dbReference type="GO" id="GO:0016281">
    <property type="term" value="C:eukaryotic translation initiation factor 4F complex"/>
    <property type="evidence" value="ECO:0007669"/>
    <property type="project" value="TreeGrafter"/>
</dbReference>
<dbReference type="SMART" id="SM00544">
    <property type="entry name" value="MA3"/>
    <property type="match status" value="1"/>
</dbReference>
<dbReference type="Pfam" id="PF02847">
    <property type="entry name" value="MA3"/>
    <property type="match status" value="1"/>
</dbReference>
<dbReference type="SMART" id="SM00543">
    <property type="entry name" value="MIF4G"/>
    <property type="match status" value="1"/>
</dbReference>
<dbReference type="SUPFAM" id="SSF101489">
    <property type="entry name" value="Eukaryotic initiation factor 4f subunit eIF4g, eIF4e-binding domain"/>
    <property type="match status" value="1"/>
</dbReference>
<feature type="compositionally biased region" description="Basic and acidic residues" evidence="8">
    <location>
        <begin position="281"/>
        <end position="294"/>
    </location>
</feature>
<feature type="compositionally biased region" description="Basic residues" evidence="8">
    <location>
        <begin position="674"/>
        <end position="683"/>
    </location>
</feature>
<comment type="subcellular location">
    <subcellularLocation>
        <location evidence="1">Cytoplasm</location>
    </subcellularLocation>
</comment>
<sequence length="1325" mass="145699">MNRTPNTNEKTNAQPVFNYAQAAKRSSQNLESQKPKPNTTTPAAAANESKSTETEAAKVESPSSFAAALSKNAQATSPQPAPAAKSNRNASVQLPRESSADAASIQFGSINAESKADDTKQATPETLPVNDTTSVRRDSTHSNTSGSEPHHYGNRHYGNRNQGKHSNNMHSPNMQPSYVPHHKKPMSPHMGTATSPNMNANQGGNWQNNQYYRPSQYYAPNSYPMPMPTYGGQAFVPQPSVNKAIPIINPNTSEVINLSNQSPSANKEAPVASPVAAHASPKTDETTRETKDFKINPTPSRAIKIVNPREKEEEAERKAKEEADKKAKEEAEQKAKEEAELKAKQEAEQKAKEEAELKAKQEAEQKAKEEAEKKAKEEAERKAKEEAAIKEKEEAEKKAKEEAEQKAKEEADKKAKEEAEAKAAEEAKAEKKAKEEADANAKQEADAKTKQEADAKVAAAAEEAKDQEPKTEEAKPASTEGAKEEERIAAITADKVARGVAPGRLDMSAIPAHVFHDSPASTPTGTTPPKVKGPPMPVIEDFSSIDYPPEFLAPKARDPATGKITYEPAFLMQFQKLCLETDEDLSQFQGMGDDSSGSDNNRRGMSRRQTSDRGRGPRTPGGGSGDGMYRNNSRDGRGEMGKFSGGRQISHRQGSNGPNSPGMERQGSQGGRNRSGRGGKGRHPPREQVGAPTIPLDQVVPLEKSKNRWVPTVVATDGAAATAAEKAEAQAAEVVSQEIIIRKIKGLLNKLTLERFDSISDQIWEYAKQSEKEDNGQSLRTVIQLIFDKACDEPNFASMWAQLCRKMYDVISLDNNIKDVNILDKNKEPVAGGALYRKYLLNRCQQEFEKGWKSDLPKLDESSTEVMLTEEYYAAAKAKRQGLGLVQFIGELFKRQMLTDRVMIECLMRLCADPSHPEDEETETMCKMLTTMGKAFDTSGRKNKEWLDIYFERMNEMYKSTTLSSRVKFMILDVFDLRKSKWTLKRGNQPAPTTIAQIHEQAKKASEEKEKETMKRSGSSRGGNPMSRQSSRGGRDISRQNSSRNNTNNNSNNNANQDNQSGGNTPATSADGWNTVGTGSPTAGPRSGRTNELANFGKADRSKPRGNVLGPSSSPFSSLARSSSKTNIDKKATPTDSRASSPATSMANMFSALGGEEEEEHSGERKKLQLLPRTGGDSTSSEDSSEKKEESSAPAADEKPKLSDELVERRSKSTIEEYFSLRDKKELCECVKELDHTSYRVIFAGKLLDVVEKKTEDVDVVCDMIAELYKENLMSREEYVAAFKKFWEGYEDLVIDVPKAPQHVDKLLAATGIERSEVECEAESF</sequence>
<accession>A0A0C9M4W0</accession>
<dbReference type="STRING" id="91626.A0A0C9M4W0"/>
<evidence type="ECO:0000256" key="4">
    <source>
        <dbReference type="ARBA" id="ARBA00022540"/>
    </source>
</evidence>
<dbReference type="Gene3D" id="1.20.970.30">
    <property type="entry name" value="eIF4G, eIF4E-binding domain"/>
    <property type="match status" value="1"/>
</dbReference>
<dbReference type="InterPro" id="IPR016024">
    <property type="entry name" value="ARM-type_fold"/>
</dbReference>
<dbReference type="PROSITE" id="PS51366">
    <property type="entry name" value="MI"/>
    <property type="match status" value="1"/>
</dbReference>
<keyword evidence="5" id="KW-0597">Phosphoprotein</keyword>
<feature type="compositionally biased region" description="Low complexity" evidence="8">
    <location>
        <begin position="269"/>
        <end position="280"/>
    </location>
</feature>
<protein>
    <recommendedName>
        <fullName evidence="9">MI domain-containing protein</fullName>
    </recommendedName>
</protein>
<keyword evidence="11" id="KW-1185">Reference proteome</keyword>
<feature type="region of interest" description="Disordered" evidence="8">
    <location>
        <begin position="986"/>
        <end position="1208"/>
    </location>
</feature>
<dbReference type="PANTHER" id="PTHR23253:SF9">
    <property type="entry name" value="EUKARYOTIC TRANSLATION INITIATION FACTOR 4 GAMMA 2"/>
    <property type="match status" value="1"/>
</dbReference>
<feature type="domain" description="MI" evidence="9">
    <location>
        <begin position="1206"/>
        <end position="1325"/>
    </location>
</feature>
<dbReference type="Pfam" id="PF02854">
    <property type="entry name" value="MIF4G"/>
    <property type="match status" value="1"/>
</dbReference>
<feature type="compositionally biased region" description="Basic and acidic residues" evidence="8">
    <location>
        <begin position="307"/>
        <end position="455"/>
    </location>
</feature>
<keyword evidence="6" id="KW-0694">RNA-binding</keyword>
<feature type="compositionally biased region" description="Basic and acidic residues" evidence="8">
    <location>
        <begin position="1184"/>
        <end position="1208"/>
    </location>
</feature>
<dbReference type="EMBL" id="DF836296">
    <property type="protein sequence ID" value="GAN01379.1"/>
    <property type="molecule type" value="Genomic_DNA"/>
</dbReference>
<feature type="compositionally biased region" description="Low complexity" evidence="8">
    <location>
        <begin position="1039"/>
        <end position="1064"/>
    </location>
</feature>
<evidence type="ECO:0000256" key="2">
    <source>
        <dbReference type="ARBA" id="ARBA00005775"/>
    </source>
</evidence>
<comment type="similarity">
    <text evidence="2">Belongs to the eukaryotic initiation factor 4G family.</text>
</comment>
<dbReference type="Gene3D" id="1.25.40.180">
    <property type="match status" value="2"/>
</dbReference>
<feature type="region of interest" description="Disordered" evidence="8">
    <location>
        <begin position="260"/>
        <end position="488"/>
    </location>
</feature>
<feature type="compositionally biased region" description="Polar residues" evidence="8">
    <location>
        <begin position="1134"/>
        <end position="1148"/>
    </location>
</feature>
<evidence type="ECO:0000256" key="1">
    <source>
        <dbReference type="ARBA" id="ARBA00004496"/>
    </source>
</evidence>
<reference evidence="10" key="1">
    <citation type="submission" date="2014-09" db="EMBL/GenBank/DDBJ databases">
        <title>Draft genome sequence of an oleaginous Mucoromycotina fungus Mucor ambiguus NBRC6742.</title>
        <authorList>
            <person name="Takeda I."/>
            <person name="Yamane N."/>
            <person name="Morita T."/>
            <person name="Tamano K."/>
            <person name="Machida M."/>
            <person name="Baker S."/>
            <person name="Koike H."/>
        </authorList>
    </citation>
    <scope>NUCLEOTIDE SEQUENCE</scope>
    <source>
        <strain evidence="10">NBRC 6742</strain>
    </source>
</reference>
<feature type="compositionally biased region" description="Low complexity" evidence="8">
    <location>
        <begin position="73"/>
        <end position="84"/>
    </location>
</feature>